<dbReference type="GO" id="GO:0016020">
    <property type="term" value="C:membrane"/>
    <property type="evidence" value="ECO:0007669"/>
    <property type="project" value="UniProtKB-SubCell"/>
</dbReference>
<dbReference type="EMBL" id="LN483166">
    <property type="protein sequence ID" value="CED84839.1"/>
    <property type="molecule type" value="Genomic_DNA"/>
</dbReference>
<keyword evidence="3 6" id="KW-0812">Transmembrane</keyword>
<accession>A0A0F7SVU5</accession>
<dbReference type="Pfam" id="PF01490">
    <property type="entry name" value="Aa_trans"/>
    <property type="match status" value="1"/>
</dbReference>
<feature type="domain" description="Amino acid transporter transmembrane" evidence="7">
    <location>
        <begin position="65"/>
        <end position="454"/>
    </location>
</feature>
<feature type="transmembrane region" description="Helical" evidence="6">
    <location>
        <begin position="203"/>
        <end position="225"/>
    </location>
</feature>
<evidence type="ECO:0000313" key="8">
    <source>
        <dbReference type="EMBL" id="CED84839.1"/>
    </source>
</evidence>
<feature type="transmembrane region" description="Helical" evidence="6">
    <location>
        <begin position="438"/>
        <end position="459"/>
    </location>
</feature>
<organism evidence="8">
    <name type="scientific">Phaffia rhodozyma</name>
    <name type="common">Yeast</name>
    <name type="synonym">Xanthophyllomyces dendrorhous</name>
    <dbReference type="NCBI Taxonomy" id="264483"/>
    <lineage>
        <taxon>Eukaryota</taxon>
        <taxon>Fungi</taxon>
        <taxon>Dikarya</taxon>
        <taxon>Basidiomycota</taxon>
        <taxon>Agaricomycotina</taxon>
        <taxon>Tremellomycetes</taxon>
        <taxon>Cystofilobasidiales</taxon>
        <taxon>Mrakiaceae</taxon>
        <taxon>Phaffia</taxon>
    </lineage>
</organism>
<keyword evidence="5 6" id="KW-0472">Membrane</keyword>
<evidence type="ECO:0000256" key="1">
    <source>
        <dbReference type="ARBA" id="ARBA00004141"/>
    </source>
</evidence>
<keyword evidence="4 6" id="KW-1133">Transmembrane helix</keyword>
<evidence type="ECO:0000256" key="2">
    <source>
        <dbReference type="ARBA" id="ARBA00008066"/>
    </source>
</evidence>
<feature type="transmembrane region" description="Helical" evidence="6">
    <location>
        <begin position="367"/>
        <end position="391"/>
    </location>
</feature>
<evidence type="ECO:0000256" key="4">
    <source>
        <dbReference type="ARBA" id="ARBA00022989"/>
    </source>
</evidence>
<feature type="transmembrane region" description="Helical" evidence="6">
    <location>
        <begin position="174"/>
        <end position="191"/>
    </location>
</feature>
<dbReference type="AlphaFoldDB" id="A0A0F7SVU5"/>
<feature type="transmembrane region" description="Helical" evidence="6">
    <location>
        <begin position="285"/>
        <end position="307"/>
    </location>
</feature>
<reference evidence="8" key="1">
    <citation type="submission" date="2014-08" db="EMBL/GenBank/DDBJ databases">
        <authorList>
            <person name="Sharma Rahul"/>
            <person name="Thines Marco"/>
        </authorList>
    </citation>
    <scope>NUCLEOTIDE SEQUENCE</scope>
</reference>
<evidence type="ECO:0000256" key="5">
    <source>
        <dbReference type="ARBA" id="ARBA00023136"/>
    </source>
</evidence>
<dbReference type="InterPro" id="IPR013057">
    <property type="entry name" value="AA_transpt_TM"/>
</dbReference>
<feature type="transmembrane region" description="Helical" evidence="6">
    <location>
        <begin position="327"/>
        <end position="346"/>
    </location>
</feature>
<evidence type="ECO:0000259" key="7">
    <source>
        <dbReference type="Pfam" id="PF01490"/>
    </source>
</evidence>
<comment type="subcellular location">
    <subcellularLocation>
        <location evidence="1">Membrane</location>
        <topology evidence="1">Multi-pass membrane protein</topology>
    </subcellularLocation>
</comment>
<feature type="transmembrane region" description="Helical" evidence="6">
    <location>
        <begin position="148"/>
        <end position="168"/>
    </location>
</feature>
<dbReference type="FunFam" id="1.20.1740.10:FF:000039">
    <property type="entry name" value="Neutral amino acid transporter (Eurofung)"/>
    <property type="match status" value="1"/>
</dbReference>
<name>A0A0F7SVU5_PHARH</name>
<feature type="transmembrane region" description="Helical" evidence="6">
    <location>
        <begin position="252"/>
        <end position="273"/>
    </location>
</feature>
<feature type="transmembrane region" description="Helical" evidence="6">
    <location>
        <begin position="397"/>
        <end position="418"/>
    </location>
</feature>
<comment type="similarity">
    <text evidence="2">Belongs to the amino acid/polyamine transporter 2 family.</text>
</comment>
<feature type="transmembrane region" description="Helical" evidence="6">
    <location>
        <begin position="99"/>
        <end position="119"/>
    </location>
</feature>
<sequence length="495" mass="52929">MEKATFKDFPLVIETPIVYTTNSDDGSVPPTPLKTAKGDTEKNTAYMRTHDVFEVSESGPDFRGVNWFGAVVLLTKQQIGLGVLSLLKVLNTLGMVPGMILILFIAAVATYGSVVIGKFAQTHPGVHTMGDVGFIIAGVAGRELFGWGFWLLECFCAASGILATSIALNTVSDHGTCTIVFVVVAAIAIALGASPRTFKQISWFGYIGVCSLLPAIFIATISIGVSDRPPNAPAGPYDKRLRAFGDCTLVEGLGAIVNILFAYAGSAGFLPVISEMRNPKGYTSAVLTCQAFSTALYVSIACVLWYYCGQYIASPALGSAGPLIKKIAYGIAIPGLLAGPIIYAHLSTKFCFVRILRGTRHLQEPTAVHWFTWLGLVTSIVIFCFVIAEVVPFFDELIGLVGAVFSSMFTILVPGLMWLYDNRDEKQNGARTLKNKLLYLNAVMMMIAGVSLLVLGLYASVENIKSAFAEGSIGSPFSCADNSVTTTSYTNDTST</sequence>
<dbReference type="PANTHER" id="PTHR22950:SF461">
    <property type="entry name" value="AMINO ACID TRANSPORTER TRANSMEMBRANE DOMAIN-CONTAINING PROTEIN"/>
    <property type="match status" value="1"/>
</dbReference>
<dbReference type="GO" id="GO:0015179">
    <property type="term" value="F:L-amino acid transmembrane transporter activity"/>
    <property type="evidence" value="ECO:0007669"/>
    <property type="project" value="TreeGrafter"/>
</dbReference>
<dbReference type="PANTHER" id="PTHR22950">
    <property type="entry name" value="AMINO ACID TRANSPORTER"/>
    <property type="match status" value="1"/>
</dbReference>
<proteinExistence type="inferred from homology"/>
<evidence type="ECO:0000256" key="6">
    <source>
        <dbReference type="SAM" id="Phobius"/>
    </source>
</evidence>
<evidence type="ECO:0000256" key="3">
    <source>
        <dbReference type="ARBA" id="ARBA00022692"/>
    </source>
</evidence>
<protein>
    <submittedName>
        <fullName evidence="8">Amino acid transporters</fullName>
    </submittedName>
</protein>